<dbReference type="Proteomes" id="UP000185557">
    <property type="component" value="Unassembled WGS sequence"/>
</dbReference>
<dbReference type="RefSeq" id="WP_073607796.1">
    <property type="nucleotide sequence ID" value="NZ_MRCG01000004.1"/>
</dbReference>
<dbReference type="AlphaFoldDB" id="A0A1U7J773"/>
<dbReference type="STRING" id="549789.NIES30_07505"/>
<gene>
    <name evidence="1" type="ORF">NIES30_07505</name>
</gene>
<keyword evidence="2" id="KW-1185">Reference proteome</keyword>
<dbReference type="EMBL" id="MRCG01000004">
    <property type="protein sequence ID" value="OKH49015.1"/>
    <property type="molecule type" value="Genomic_DNA"/>
</dbReference>
<evidence type="ECO:0000313" key="1">
    <source>
        <dbReference type="EMBL" id="OKH49015.1"/>
    </source>
</evidence>
<evidence type="ECO:0008006" key="3">
    <source>
        <dbReference type="Google" id="ProtNLM"/>
    </source>
</evidence>
<name>A0A1U7J773_9CYAN</name>
<sequence>MGFLGKLFGKKEEEKAKAAPKIDVKQAATKASIEPAKVGIDGEFDESGLAKRVALALDQANISDTVGLWVAQTGSTVVLKYNPDAEGVLEQAKKVALTVDGADNVTTEPNS</sequence>
<comment type="caution">
    <text evidence="1">The sequence shown here is derived from an EMBL/GenBank/DDBJ whole genome shotgun (WGS) entry which is preliminary data.</text>
</comment>
<protein>
    <recommendedName>
        <fullName evidence="3">BON domain-containing protein</fullName>
    </recommendedName>
</protein>
<accession>A0A1U7J773</accession>
<dbReference type="OrthoDB" id="425457at2"/>
<organism evidence="1 2">
    <name type="scientific">Phormidium tenue NIES-30</name>
    <dbReference type="NCBI Taxonomy" id="549789"/>
    <lineage>
        <taxon>Bacteria</taxon>
        <taxon>Bacillati</taxon>
        <taxon>Cyanobacteriota</taxon>
        <taxon>Cyanophyceae</taxon>
        <taxon>Oscillatoriophycideae</taxon>
        <taxon>Oscillatoriales</taxon>
        <taxon>Oscillatoriaceae</taxon>
        <taxon>Phormidium</taxon>
    </lineage>
</organism>
<proteinExistence type="predicted"/>
<evidence type="ECO:0000313" key="2">
    <source>
        <dbReference type="Proteomes" id="UP000185557"/>
    </source>
</evidence>
<reference evidence="1 2" key="1">
    <citation type="submission" date="2016-11" db="EMBL/GenBank/DDBJ databases">
        <title>Draft Genome Sequences of Nine Cyanobacterial Strains from Diverse Habitats.</title>
        <authorList>
            <person name="Zhu T."/>
            <person name="Hou S."/>
            <person name="Lu X."/>
            <person name="Hess W.R."/>
        </authorList>
    </citation>
    <scope>NUCLEOTIDE SEQUENCE [LARGE SCALE GENOMIC DNA]</scope>
    <source>
        <strain evidence="1 2">NIES-30</strain>
    </source>
</reference>